<dbReference type="GO" id="GO:0016853">
    <property type="term" value="F:isomerase activity"/>
    <property type="evidence" value="ECO:0007669"/>
    <property type="project" value="UniProtKB-KW"/>
</dbReference>
<gene>
    <name evidence="2" type="ORF">SAMN05661044_02556</name>
</gene>
<organism evidence="2 3">
    <name type="scientific">Olivibacter domesticus</name>
    <name type="common">Pseudosphingobacterium domesticum</name>
    <dbReference type="NCBI Taxonomy" id="407022"/>
    <lineage>
        <taxon>Bacteria</taxon>
        <taxon>Pseudomonadati</taxon>
        <taxon>Bacteroidota</taxon>
        <taxon>Sphingobacteriia</taxon>
        <taxon>Sphingobacteriales</taxon>
        <taxon>Sphingobacteriaceae</taxon>
        <taxon>Olivibacter</taxon>
    </lineage>
</organism>
<dbReference type="Gene3D" id="3.20.20.150">
    <property type="entry name" value="Divalent-metal-dependent TIM barrel enzymes"/>
    <property type="match status" value="1"/>
</dbReference>
<protein>
    <submittedName>
        <fullName evidence="2">Sugar phosphate isomerase/epimerase</fullName>
    </submittedName>
</protein>
<name>A0A1H7QFQ1_OLID1</name>
<keyword evidence="3" id="KW-1185">Reference proteome</keyword>
<dbReference type="InterPro" id="IPR050312">
    <property type="entry name" value="IolE/XylAMocC-like"/>
</dbReference>
<dbReference type="InterPro" id="IPR036237">
    <property type="entry name" value="Xyl_isomerase-like_sf"/>
</dbReference>
<evidence type="ECO:0000259" key="1">
    <source>
        <dbReference type="Pfam" id="PF01261"/>
    </source>
</evidence>
<accession>A0A1H7QFQ1</accession>
<dbReference type="InterPro" id="IPR013022">
    <property type="entry name" value="Xyl_isomerase-like_TIM-brl"/>
</dbReference>
<reference evidence="3" key="1">
    <citation type="submission" date="2016-10" db="EMBL/GenBank/DDBJ databases">
        <authorList>
            <person name="Varghese N."/>
            <person name="Submissions S."/>
        </authorList>
    </citation>
    <scope>NUCLEOTIDE SEQUENCE [LARGE SCALE GENOMIC DNA]</scope>
    <source>
        <strain evidence="3">DSM 18733</strain>
    </source>
</reference>
<dbReference type="PANTHER" id="PTHR12110">
    <property type="entry name" value="HYDROXYPYRUVATE ISOMERASE"/>
    <property type="match status" value="1"/>
</dbReference>
<keyword evidence="2" id="KW-0413">Isomerase</keyword>
<proteinExistence type="predicted"/>
<dbReference type="STRING" id="407022.SAMN05661044_02556"/>
<feature type="domain" description="Xylose isomerase-like TIM barrel" evidence="1">
    <location>
        <begin position="87"/>
        <end position="325"/>
    </location>
</feature>
<dbReference type="AlphaFoldDB" id="A0A1H7QFQ1"/>
<evidence type="ECO:0000313" key="2">
    <source>
        <dbReference type="EMBL" id="SEL46117.1"/>
    </source>
</evidence>
<dbReference type="Pfam" id="PF01261">
    <property type="entry name" value="AP_endonuc_2"/>
    <property type="match status" value="1"/>
</dbReference>
<dbReference type="Proteomes" id="UP000199421">
    <property type="component" value="Unassembled WGS sequence"/>
</dbReference>
<dbReference type="EMBL" id="FOAF01000002">
    <property type="protein sequence ID" value="SEL46117.1"/>
    <property type="molecule type" value="Genomic_DNA"/>
</dbReference>
<dbReference type="PANTHER" id="PTHR12110:SF41">
    <property type="entry name" value="INOSOSE DEHYDRATASE"/>
    <property type="match status" value="1"/>
</dbReference>
<sequence length="352" mass="40054">MSILTTIKLDVTTNKCKLDELIIFHYLFYMVPRRKFIKQSSIALASIVAGSNLLAACSKRAQEEKIGIQLYTMRDELAANAKQTIMKIANIGYGHVETFYDYGTEKNSGKYWGLTTAELKNLLAENNLKTYSGHYQLNNFLTMGKGQDDELKQQAEIAVNLGQRYLIVPVPPMTLIDKLTLADFEFMAEQLNKGGEYCKSVGLKIGYHNHFWEFRGYGEDKKTGYDVLLSNTDPELVAFELDMFWAIKSGAHPLELFSKYPKRFEMWHVKDIDKSKPEVIVGQGKDSLPSMDILKDIKFAEVGTGSVDYKAIFKKADEAGLKHFFVEQDGIYMSNHYESIRSSFNYIKGNLI</sequence>
<evidence type="ECO:0000313" key="3">
    <source>
        <dbReference type="Proteomes" id="UP000199421"/>
    </source>
</evidence>
<dbReference type="SUPFAM" id="SSF51658">
    <property type="entry name" value="Xylose isomerase-like"/>
    <property type="match status" value="1"/>
</dbReference>